<dbReference type="InterPro" id="IPR005162">
    <property type="entry name" value="Retrotrans_gag_dom"/>
</dbReference>
<reference evidence="2" key="1">
    <citation type="submission" date="2018-05" db="EMBL/GenBank/DDBJ databases">
        <title>Draft genome of Mucuna pruriens seed.</title>
        <authorList>
            <person name="Nnadi N.E."/>
            <person name="Vos R."/>
            <person name="Hasami M.H."/>
            <person name="Devisetty U.K."/>
            <person name="Aguiy J.C."/>
        </authorList>
    </citation>
    <scope>NUCLEOTIDE SEQUENCE [LARGE SCALE GENOMIC DNA]</scope>
    <source>
        <strain evidence="2">JCA_2017</strain>
    </source>
</reference>
<dbReference type="AlphaFoldDB" id="A0A371G4D1"/>
<proteinExistence type="predicted"/>
<dbReference type="EMBL" id="QJKJ01006798">
    <property type="protein sequence ID" value="RDX85430.1"/>
    <property type="molecule type" value="Genomic_DNA"/>
</dbReference>
<protein>
    <recommendedName>
        <fullName evidence="1">Retrotransposon gag domain-containing protein</fullName>
    </recommendedName>
</protein>
<evidence type="ECO:0000313" key="3">
    <source>
        <dbReference type="Proteomes" id="UP000257109"/>
    </source>
</evidence>
<evidence type="ECO:0000259" key="1">
    <source>
        <dbReference type="Pfam" id="PF03732"/>
    </source>
</evidence>
<feature type="non-terminal residue" evidence="2">
    <location>
        <position position="1"/>
    </location>
</feature>
<name>A0A371G4D1_MUCPR</name>
<keyword evidence="3" id="KW-1185">Reference proteome</keyword>
<gene>
    <name evidence="2" type="ORF">CR513_33375</name>
</gene>
<dbReference type="Proteomes" id="UP000257109">
    <property type="component" value="Unassembled WGS sequence"/>
</dbReference>
<organism evidence="2 3">
    <name type="scientific">Mucuna pruriens</name>
    <name type="common">Velvet bean</name>
    <name type="synonym">Dolichos pruriens</name>
    <dbReference type="NCBI Taxonomy" id="157652"/>
    <lineage>
        <taxon>Eukaryota</taxon>
        <taxon>Viridiplantae</taxon>
        <taxon>Streptophyta</taxon>
        <taxon>Embryophyta</taxon>
        <taxon>Tracheophyta</taxon>
        <taxon>Spermatophyta</taxon>
        <taxon>Magnoliopsida</taxon>
        <taxon>eudicotyledons</taxon>
        <taxon>Gunneridae</taxon>
        <taxon>Pentapetalae</taxon>
        <taxon>rosids</taxon>
        <taxon>fabids</taxon>
        <taxon>Fabales</taxon>
        <taxon>Fabaceae</taxon>
        <taxon>Papilionoideae</taxon>
        <taxon>50 kb inversion clade</taxon>
        <taxon>NPAAA clade</taxon>
        <taxon>indigoferoid/millettioid clade</taxon>
        <taxon>Phaseoleae</taxon>
        <taxon>Mucuna</taxon>
    </lineage>
</organism>
<feature type="domain" description="Retrotransposon gag" evidence="1">
    <location>
        <begin position="2"/>
        <end position="72"/>
    </location>
</feature>
<dbReference type="OrthoDB" id="1425436at2759"/>
<accession>A0A371G4D1</accession>
<dbReference type="Pfam" id="PF03732">
    <property type="entry name" value="Retrotrans_gag"/>
    <property type="match status" value="1"/>
</dbReference>
<comment type="caution">
    <text evidence="2">The sequence shown here is derived from an EMBL/GenBank/DDBJ whole genome shotgun (WGS) entry which is preliminary data.</text>
</comment>
<evidence type="ECO:0000313" key="2">
    <source>
        <dbReference type="EMBL" id="RDX85430.1"/>
    </source>
</evidence>
<sequence>MHWLATLPPHSIKSFNDLVASFVSQFAMNRVKWLEVKSQTLKSYLARFNNAMVRVNDPDQKFFVKAFQKGLRVD</sequence>